<dbReference type="EMBL" id="JBHUMX010000045">
    <property type="protein sequence ID" value="MFD2630947.1"/>
    <property type="molecule type" value="Genomic_DNA"/>
</dbReference>
<sequence>MRANDKQWVTNHNKELFGVNLHHFMEMEGHANHMELAQEFGISLGEVKKLKKKLNRA</sequence>
<dbReference type="Proteomes" id="UP001597451">
    <property type="component" value="Unassembled WGS sequence"/>
</dbReference>
<dbReference type="RefSeq" id="WP_379564659.1">
    <property type="nucleotide sequence ID" value="NZ_CP085256.1"/>
</dbReference>
<evidence type="ECO:0000313" key="1">
    <source>
        <dbReference type="EMBL" id="MFD2630947.1"/>
    </source>
</evidence>
<accession>A0ABW5Q6R4</accession>
<gene>
    <name evidence="1" type="ORF">ACFSUN_19445</name>
</gene>
<protein>
    <recommendedName>
        <fullName evidence="3">RNA polymerase subunit sigma-70</fullName>
    </recommendedName>
</protein>
<evidence type="ECO:0008006" key="3">
    <source>
        <dbReference type="Google" id="ProtNLM"/>
    </source>
</evidence>
<organism evidence="1 2">
    <name type="scientific">Oceanobacillus kapialis</name>
    <dbReference type="NCBI Taxonomy" id="481353"/>
    <lineage>
        <taxon>Bacteria</taxon>
        <taxon>Bacillati</taxon>
        <taxon>Bacillota</taxon>
        <taxon>Bacilli</taxon>
        <taxon>Bacillales</taxon>
        <taxon>Bacillaceae</taxon>
        <taxon>Oceanobacillus</taxon>
    </lineage>
</organism>
<evidence type="ECO:0000313" key="2">
    <source>
        <dbReference type="Proteomes" id="UP001597451"/>
    </source>
</evidence>
<proteinExistence type="predicted"/>
<keyword evidence="2" id="KW-1185">Reference proteome</keyword>
<comment type="caution">
    <text evidence="1">The sequence shown here is derived from an EMBL/GenBank/DDBJ whole genome shotgun (WGS) entry which is preliminary data.</text>
</comment>
<name>A0ABW5Q6R4_9BACI</name>
<reference evidence="2" key="1">
    <citation type="journal article" date="2019" name="Int. J. Syst. Evol. Microbiol.">
        <title>The Global Catalogue of Microorganisms (GCM) 10K type strain sequencing project: providing services to taxonomists for standard genome sequencing and annotation.</title>
        <authorList>
            <consortium name="The Broad Institute Genomics Platform"/>
            <consortium name="The Broad Institute Genome Sequencing Center for Infectious Disease"/>
            <person name="Wu L."/>
            <person name="Ma J."/>
        </authorList>
    </citation>
    <scope>NUCLEOTIDE SEQUENCE [LARGE SCALE GENOMIC DNA]</scope>
    <source>
        <strain evidence="2">TISTR 1858</strain>
    </source>
</reference>